<evidence type="ECO:0000256" key="1">
    <source>
        <dbReference type="SAM" id="MobiDB-lite"/>
    </source>
</evidence>
<feature type="region of interest" description="Disordered" evidence="1">
    <location>
        <begin position="1"/>
        <end position="21"/>
    </location>
</feature>
<keyword evidence="3" id="KW-0614">Plasmid</keyword>
<sequence>MGAEEHDTGTSEVSEPEARTELTRLSSDERFHATGRQKAILIYLSERKFAGCEEGTKAFAIAVDVLGRTSSFESSVDPIVRIEMSRLRSALENYYEAFGHEAAVWIEIPRGRYVTLFTRSRLSIVDSSGGGNHDIGEPPVEPIGVPKTAAPGIPRRSRFWPVVVSAAAIVCVTAGVAAGTWLYSRPVLTQPPTVGVAVGALDPELDGEASLTRDMLLTALTQFQTLTVSAEPIGPHASKTDYHVEIRYYADGEDRNVWWQIVEGKSGHLLKAGVENVKANGKSPVAMREDVAATLSGKLAATKGVITLLELRKTSDSALGNVCVLHAEGALEDGDARKIGRAAKCLERTLKLDPKHADAAAALSVITALNADEHSTARAVQLAEDAVAVDPLSDRVQMAMARAQVAAGKTDGALISANRALALNPHNPDVAATLASVLFSAGYWDAANDMAADAGRSPDLVPREAILVKALDAYRRGDWSDASLLAEQVTGGGVAGMLKAAALGQLGSPEAAQRLSEVRAEFPDFESTFRARMVAHRYRPDLVASIEDGLRKAGARFRLKTLASAYARED</sequence>
<gene>
    <name evidence="3" type="ORF">QEO92_30805</name>
</gene>
<accession>A0ABY8MB71</accession>
<organism evidence="3 4">
    <name type="scientific">Neorhizobium petrolearium</name>
    <dbReference type="NCBI Taxonomy" id="515361"/>
    <lineage>
        <taxon>Bacteria</taxon>
        <taxon>Pseudomonadati</taxon>
        <taxon>Pseudomonadota</taxon>
        <taxon>Alphaproteobacteria</taxon>
        <taxon>Hyphomicrobiales</taxon>
        <taxon>Rhizobiaceae</taxon>
        <taxon>Rhizobium/Agrobacterium group</taxon>
        <taxon>Neorhizobium</taxon>
    </lineage>
</organism>
<reference evidence="3 4" key="1">
    <citation type="submission" date="2023-04" db="EMBL/GenBank/DDBJ databases">
        <title>Neorhizobium petrolearium OS53, complete genome.</title>
        <authorList>
            <person name="Yu T."/>
        </authorList>
    </citation>
    <scope>NUCLEOTIDE SEQUENCE [LARGE SCALE GENOMIC DNA]</scope>
    <source>
        <strain evidence="3 4">OS53</strain>
        <plasmid evidence="3 4">unnamed1</plasmid>
    </source>
</reference>
<dbReference type="Proteomes" id="UP001227095">
    <property type="component" value="Plasmid unnamed1"/>
</dbReference>
<dbReference type="EMBL" id="CP123001">
    <property type="protein sequence ID" value="WGI71712.1"/>
    <property type="molecule type" value="Genomic_DNA"/>
</dbReference>
<protein>
    <recommendedName>
        <fullName evidence="5">Tetratricopeptide repeat protein</fullName>
    </recommendedName>
</protein>
<geneLocation type="plasmid" evidence="3 4">
    <name>unnamed1</name>
</geneLocation>
<dbReference type="RefSeq" id="WP_227705833.1">
    <property type="nucleotide sequence ID" value="NZ_CP123001.1"/>
</dbReference>
<evidence type="ECO:0000313" key="4">
    <source>
        <dbReference type="Proteomes" id="UP001227095"/>
    </source>
</evidence>
<dbReference type="Gene3D" id="1.25.40.10">
    <property type="entry name" value="Tetratricopeptide repeat domain"/>
    <property type="match status" value="1"/>
</dbReference>
<name>A0ABY8MB71_9HYPH</name>
<evidence type="ECO:0008006" key="5">
    <source>
        <dbReference type="Google" id="ProtNLM"/>
    </source>
</evidence>
<dbReference type="InterPro" id="IPR011990">
    <property type="entry name" value="TPR-like_helical_dom_sf"/>
</dbReference>
<evidence type="ECO:0000256" key="2">
    <source>
        <dbReference type="SAM" id="Phobius"/>
    </source>
</evidence>
<keyword evidence="2" id="KW-0472">Membrane</keyword>
<proteinExistence type="predicted"/>
<keyword evidence="2" id="KW-0812">Transmembrane</keyword>
<keyword evidence="2" id="KW-1133">Transmembrane helix</keyword>
<keyword evidence="4" id="KW-1185">Reference proteome</keyword>
<feature type="transmembrane region" description="Helical" evidence="2">
    <location>
        <begin position="159"/>
        <end position="183"/>
    </location>
</feature>
<evidence type="ECO:0000313" key="3">
    <source>
        <dbReference type="EMBL" id="WGI71712.1"/>
    </source>
</evidence>
<dbReference type="SUPFAM" id="SSF48452">
    <property type="entry name" value="TPR-like"/>
    <property type="match status" value="1"/>
</dbReference>